<dbReference type="Proteomes" id="UP000239863">
    <property type="component" value="Unassembled WGS sequence"/>
</dbReference>
<feature type="transmembrane region" description="Helical" evidence="7">
    <location>
        <begin position="51"/>
        <end position="73"/>
    </location>
</feature>
<evidence type="ECO:0000256" key="7">
    <source>
        <dbReference type="RuleBase" id="RU363032"/>
    </source>
</evidence>
<dbReference type="OrthoDB" id="9783218at2"/>
<comment type="similarity">
    <text evidence="7">Belongs to the binding-protein-dependent transport system permease family.</text>
</comment>
<dbReference type="InterPro" id="IPR050366">
    <property type="entry name" value="BP-dependent_transpt_permease"/>
</dbReference>
<evidence type="ECO:0000256" key="2">
    <source>
        <dbReference type="ARBA" id="ARBA00022448"/>
    </source>
</evidence>
<feature type="transmembrane region" description="Helical" evidence="7">
    <location>
        <begin position="117"/>
        <end position="140"/>
    </location>
</feature>
<keyword evidence="3" id="KW-1003">Cell membrane</keyword>
<evidence type="ECO:0000256" key="3">
    <source>
        <dbReference type="ARBA" id="ARBA00022475"/>
    </source>
</evidence>
<proteinExistence type="inferred from homology"/>
<dbReference type="RefSeq" id="WP_104409399.1">
    <property type="nucleotide sequence ID" value="NZ_PTIS01000003.1"/>
</dbReference>
<keyword evidence="6 7" id="KW-0472">Membrane</keyword>
<name>A0A2S6FZT9_9CLOT</name>
<dbReference type="SUPFAM" id="SSF161098">
    <property type="entry name" value="MetI-like"/>
    <property type="match status" value="1"/>
</dbReference>
<reference evidence="9 10" key="1">
    <citation type="submission" date="2018-02" db="EMBL/GenBank/DDBJ databases">
        <title>Genomic Encyclopedia of Archaeal and Bacterial Type Strains, Phase II (KMG-II): from individual species to whole genera.</title>
        <authorList>
            <person name="Goeker M."/>
        </authorList>
    </citation>
    <scope>NUCLEOTIDE SEQUENCE [LARGE SCALE GENOMIC DNA]</scope>
    <source>
        <strain evidence="9 10">DSM 15099</strain>
    </source>
</reference>
<dbReference type="STRING" id="37659.GCA_000703125_02041"/>
<keyword evidence="4 7" id="KW-0812">Transmembrane</keyword>
<keyword evidence="5 7" id="KW-1133">Transmembrane helix</keyword>
<evidence type="ECO:0000256" key="1">
    <source>
        <dbReference type="ARBA" id="ARBA00004651"/>
    </source>
</evidence>
<organism evidence="9 10">
    <name type="scientific">Clostridium algidicarnis DSM 15099</name>
    <dbReference type="NCBI Taxonomy" id="1121295"/>
    <lineage>
        <taxon>Bacteria</taxon>
        <taxon>Bacillati</taxon>
        <taxon>Bacillota</taxon>
        <taxon>Clostridia</taxon>
        <taxon>Eubacteriales</taxon>
        <taxon>Clostridiaceae</taxon>
        <taxon>Clostridium</taxon>
    </lineage>
</organism>
<dbReference type="Gene3D" id="1.10.3720.10">
    <property type="entry name" value="MetI-like"/>
    <property type="match status" value="1"/>
</dbReference>
<feature type="transmembrane region" description="Helical" evidence="7">
    <location>
        <begin position="178"/>
        <end position="196"/>
    </location>
</feature>
<feature type="domain" description="ABC transmembrane type-1" evidence="8">
    <location>
        <begin position="113"/>
        <end position="305"/>
    </location>
</feature>
<feature type="transmembrane region" description="Helical" evidence="7">
    <location>
        <begin position="222"/>
        <end position="244"/>
    </location>
</feature>
<dbReference type="CDD" id="cd06261">
    <property type="entry name" value="TM_PBP2"/>
    <property type="match status" value="1"/>
</dbReference>
<evidence type="ECO:0000256" key="5">
    <source>
        <dbReference type="ARBA" id="ARBA00022989"/>
    </source>
</evidence>
<evidence type="ECO:0000259" key="8">
    <source>
        <dbReference type="PROSITE" id="PS50928"/>
    </source>
</evidence>
<evidence type="ECO:0000313" key="10">
    <source>
        <dbReference type="Proteomes" id="UP000239863"/>
    </source>
</evidence>
<evidence type="ECO:0000256" key="6">
    <source>
        <dbReference type="ARBA" id="ARBA00023136"/>
    </source>
</evidence>
<gene>
    <name evidence="9" type="ORF">BD821_103111</name>
</gene>
<keyword evidence="2 7" id="KW-0813">Transport</keyword>
<feature type="transmembrane region" description="Helical" evidence="7">
    <location>
        <begin position="284"/>
        <end position="305"/>
    </location>
</feature>
<protein>
    <submittedName>
        <fullName evidence="9">Peptide/nickel transport system permease protein</fullName>
    </submittedName>
</protein>
<evidence type="ECO:0000313" key="9">
    <source>
        <dbReference type="EMBL" id="PPK48983.1"/>
    </source>
</evidence>
<dbReference type="InterPro" id="IPR000515">
    <property type="entry name" value="MetI-like"/>
</dbReference>
<dbReference type="GO" id="GO:0055085">
    <property type="term" value="P:transmembrane transport"/>
    <property type="evidence" value="ECO:0007669"/>
    <property type="project" value="InterPro"/>
</dbReference>
<accession>A0A2S6FZT9</accession>
<feature type="transmembrane region" description="Helical" evidence="7">
    <location>
        <begin position="152"/>
        <end position="172"/>
    </location>
</feature>
<dbReference type="PROSITE" id="PS50928">
    <property type="entry name" value="ABC_TM1"/>
    <property type="match status" value="1"/>
</dbReference>
<sequence length="319" mass="34992">MSKQDIEAKDIASEIELKAIAKEADEKDLKSISEVPSFWKVLKREFKVDKIATTCLIILVIIMATVLIGSLVIDQNEIMKINLRNRYKAPGAEFILGTDIGGRSIAGQLLIGGRNSILIGFAVTVITSVIGIIVGLIVGYHGGMVDNIIMRICDFISVLPTTLLIITFVVVIPKYTMWHFIFIMSIFYWVGMTRLVRSKALSEGRRDYVNASKIMGTSNLKIMYGGILPNISSIIIVDLILSFAGNIGIETGLSFLGFGLPPSTPSLGTLVSYARTPGAMSNKLWLWLPASLLILVMMLCINYVGQAFRRASDAKQRLG</sequence>
<dbReference type="PANTHER" id="PTHR43386:SF1">
    <property type="entry name" value="D,D-DIPEPTIDE TRANSPORT SYSTEM PERMEASE PROTEIN DDPC-RELATED"/>
    <property type="match status" value="1"/>
</dbReference>
<dbReference type="Pfam" id="PF00528">
    <property type="entry name" value="BPD_transp_1"/>
    <property type="match status" value="1"/>
</dbReference>
<dbReference type="PANTHER" id="PTHR43386">
    <property type="entry name" value="OLIGOPEPTIDE TRANSPORT SYSTEM PERMEASE PROTEIN APPC"/>
    <property type="match status" value="1"/>
</dbReference>
<dbReference type="GO" id="GO:0005886">
    <property type="term" value="C:plasma membrane"/>
    <property type="evidence" value="ECO:0007669"/>
    <property type="project" value="UniProtKB-SubCell"/>
</dbReference>
<comment type="subcellular location">
    <subcellularLocation>
        <location evidence="1 7">Cell membrane</location>
        <topology evidence="1 7">Multi-pass membrane protein</topology>
    </subcellularLocation>
</comment>
<dbReference type="InterPro" id="IPR035906">
    <property type="entry name" value="MetI-like_sf"/>
</dbReference>
<dbReference type="EMBL" id="PTIS01000003">
    <property type="protein sequence ID" value="PPK48983.1"/>
    <property type="molecule type" value="Genomic_DNA"/>
</dbReference>
<evidence type="ECO:0000256" key="4">
    <source>
        <dbReference type="ARBA" id="ARBA00022692"/>
    </source>
</evidence>
<dbReference type="AlphaFoldDB" id="A0A2S6FZT9"/>
<comment type="caution">
    <text evidence="9">The sequence shown here is derived from an EMBL/GenBank/DDBJ whole genome shotgun (WGS) entry which is preliminary data.</text>
</comment>